<accession>A0A1H9MRX6</accession>
<reference evidence="8 9" key="1">
    <citation type="submission" date="2016-10" db="EMBL/GenBank/DDBJ databases">
        <authorList>
            <person name="de Groot N.N."/>
        </authorList>
    </citation>
    <scope>NUCLEOTIDE SEQUENCE [LARGE SCALE GENOMIC DNA]</scope>
    <source>
        <strain evidence="8 9">ATCC 35958</strain>
    </source>
</reference>
<organism evidence="8 9">
    <name type="scientific">Giesbergeria anulus</name>
    <dbReference type="NCBI Taxonomy" id="180197"/>
    <lineage>
        <taxon>Bacteria</taxon>
        <taxon>Pseudomonadati</taxon>
        <taxon>Pseudomonadota</taxon>
        <taxon>Betaproteobacteria</taxon>
        <taxon>Burkholderiales</taxon>
        <taxon>Comamonadaceae</taxon>
        <taxon>Giesbergeria</taxon>
    </lineage>
</organism>
<evidence type="ECO:0000256" key="2">
    <source>
        <dbReference type="ARBA" id="ARBA00008787"/>
    </source>
</evidence>
<dbReference type="GO" id="GO:0005829">
    <property type="term" value="C:cytosol"/>
    <property type="evidence" value="ECO:0007669"/>
    <property type="project" value="UniProtKB-SubCell"/>
</dbReference>
<dbReference type="OrthoDB" id="9792010at2"/>
<dbReference type="EMBL" id="FOGD01000006">
    <property type="protein sequence ID" value="SER26351.1"/>
    <property type="molecule type" value="Genomic_DNA"/>
</dbReference>
<dbReference type="InterPro" id="IPR036584">
    <property type="entry name" value="FliS_sf"/>
</dbReference>
<protein>
    <recommendedName>
        <fullName evidence="6">Flagellar secretion chaperone FliS</fullName>
    </recommendedName>
</protein>
<dbReference type="Pfam" id="PF02561">
    <property type="entry name" value="FliS"/>
    <property type="match status" value="1"/>
</dbReference>
<evidence type="ECO:0000313" key="9">
    <source>
        <dbReference type="Proteomes" id="UP000199766"/>
    </source>
</evidence>
<dbReference type="GO" id="GO:0071973">
    <property type="term" value="P:bacterial-type flagellum-dependent cell motility"/>
    <property type="evidence" value="ECO:0007669"/>
    <property type="project" value="TreeGrafter"/>
</dbReference>
<dbReference type="GO" id="GO:0044780">
    <property type="term" value="P:bacterial-type flagellum assembly"/>
    <property type="evidence" value="ECO:0007669"/>
    <property type="project" value="InterPro"/>
</dbReference>
<evidence type="ECO:0000313" key="8">
    <source>
        <dbReference type="EMBL" id="SER26351.1"/>
    </source>
</evidence>
<dbReference type="PANTHER" id="PTHR34773:SF1">
    <property type="entry name" value="FLAGELLAR SECRETION CHAPERONE FLIS"/>
    <property type="match status" value="1"/>
</dbReference>
<dbReference type="PIRSF" id="PIRSF039090">
    <property type="entry name" value="Flis"/>
    <property type="match status" value="1"/>
</dbReference>
<keyword evidence="8" id="KW-0966">Cell projection</keyword>
<evidence type="ECO:0000256" key="3">
    <source>
        <dbReference type="ARBA" id="ARBA00022490"/>
    </source>
</evidence>
<dbReference type="Proteomes" id="UP000199766">
    <property type="component" value="Unassembled WGS sequence"/>
</dbReference>
<keyword evidence="8" id="KW-0969">Cilium</keyword>
<dbReference type="Gene3D" id="1.20.120.340">
    <property type="entry name" value="Flagellar protein FliS"/>
    <property type="match status" value="1"/>
</dbReference>
<comment type="similarity">
    <text evidence="2 6">Belongs to the FliS family.</text>
</comment>
<evidence type="ECO:0000256" key="6">
    <source>
        <dbReference type="PIRNR" id="PIRNR039090"/>
    </source>
</evidence>
<keyword evidence="3 6" id="KW-0963">Cytoplasm</keyword>
<evidence type="ECO:0000256" key="4">
    <source>
        <dbReference type="ARBA" id="ARBA00022795"/>
    </source>
</evidence>
<dbReference type="STRING" id="180197.SAMN02982919_02035"/>
<dbReference type="AlphaFoldDB" id="A0A1H9MRX6"/>
<name>A0A1H9MRX6_9BURK</name>
<comment type="subcellular location">
    <subcellularLocation>
        <location evidence="1 6">Cytoplasm</location>
        <location evidence="1 6">Cytosol</location>
    </subcellularLocation>
</comment>
<dbReference type="RefSeq" id="WP_091456892.1">
    <property type="nucleotide sequence ID" value="NZ_FOGD01000006.1"/>
</dbReference>
<sequence length="152" mass="16337">MFSPNRSRAASAYQRINVETSMHTMDQHQLVHLLYQGVLDAVTAARGAIARNDVALKCNSIAKAMRIIEEGLATALDRENGGEIARNLSDLYEYCLGRLVQANMHNDDAMLEEVAHIIGPIAQGWSEMKNPGAATPAPDGAPQAGHAVTTEG</sequence>
<dbReference type="InterPro" id="IPR003713">
    <property type="entry name" value="FliS"/>
</dbReference>
<feature type="compositionally biased region" description="Low complexity" evidence="7">
    <location>
        <begin position="131"/>
        <end position="145"/>
    </location>
</feature>
<evidence type="ECO:0000256" key="5">
    <source>
        <dbReference type="ARBA" id="ARBA00023186"/>
    </source>
</evidence>
<keyword evidence="5" id="KW-0143">Chaperone</keyword>
<dbReference type="NCBIfam" id="TIGR00208">
    <property type="entry name" value="fliS"/>
    <property type="match status" value="1"/>
</dbReference>
<dbReference type="CDD" id="cd16098">
    <property type="entry name" value="FliS"/>
    <property type="match status" value="1"/>
</dbReference>
<dbReference type="SUPFAM" id="SSF101116">
    <property type="entry name" value="Flagellar export chaperone FliS"/>
    <property type="match status" value="1"/>
</dbReference>
<evidence type="ECO:0000256" key="1">
    <source>
        <dbReference type="ARBA" id="ARBA00004514"/>
    </source>
</evidence>
<proteinExistence type="inferred from homology"/>
<dbReference type="PANTHER" id="PTHR34773">
    <property type="entry name" value="FLAGELLAR SECRETION CHAPERONE FLIS"/>
    <property type="match status" value="1"/>
</dbReference>
<keyword evidence="8" id="KW-0282">Flagellum</keyword>
<keyword evidence="4 6" id="KW-1005">Bacterial flagellum biogenesis</keyword>
<feature type="region of interest" description="Disordered" evidence="7">
    <location>
        <begin position="128"/>
        <end position="152"/>
    </location>
</feature>
<evidence type="ECO:0000256" key="7">
    <source>
        <dbReference type="SAM" id="MobiDB-lite"/>
    </source>
</evidence>
<gene>
    <name evidence="8" type="ORF">SAMN02982919_02035</name>
</gene>
<keyword evidence="9" id="KW-1185">Reference proteome</keyword>